<evidence type="ECO:0000313" key="3">
    <source>
        <dbReference type="Proteomes" id="UP000271241"/>
    </source>
</evidence>
<dbReference type="EMBL" id="KZ993665">
    <property type="protein sequence ID" value="RKP04518.1"/>
    <property type="molecule type" value="Genomic_DNA"/>
</dbReference>
<gene>
    <name evidence="2" type="ORF">THASP1DRAFT_33708</name>
</gene>
<evidence type="ECO:0000256" key="1">
    <source>
        <dbReference type="SAM" id="MobiDB-lite"/>
    </source>
</evidence>
<feature type="compositionally biased region" description="Basic and acidic residues" evidence="1">
    <location>
        <begin position="368"/>
        <end position="386"/>
    </location>
</feature>
<feature type="region of interest" description="Disordered" evidence="1">
    <location>
        <begin position="219"/>
        <end position="410"/>
    </location>
</feature>
<protein>
    <submittedName>
        <fullName evidence="2">Uncharacterized protein</fullName>
    </submittedName>
</protein>
<feature type="non-terminal residue" evidence="2">
    <location>
        <position position="580"/>
    </location>
</feature>
<evidence type="ECO:0000313" key="2">
    <source>
        <dbReference type="EMBL" id="RKP04518.1"/>
    </source>
</evidence>
<name>A0A4P9XG27_9FUNG</name>
<dbReference type="AlphaFoldDB" id="A0A4P9XG27"/>
<feature type="compositionally biased region" description="Low complexity" evidence="1">
    <location>
        <begin position="243"/>
        <end position="257"/>
    </location>
</feature>
<keyword evidence="3" id="KW-1185">Reference proteome</keyword>
<feature type="compositionally biased region" description="Low complexity" evidence="1">
    <location>
        <begin position="391"/>
        <end position="402"/>
    </location>
</feature>
<feature type="compositionally biased region" description="Low complexity" evidence="1">
    <location>
        <begin position="294"/>
        <end position="320"/>
    </location>
</feature>
<organism evidence="2 3">
    <name type="scientific">Thamnocephalis sphaerospora</name>
    <dbReference type="NCBI Taxonomy" id="78915"/>
    <lineage>
        <taxon>Eukaryota</taxon>
        <taxon>Fungi</taxon>
        <taxon>Fungi incertae sedis</taxon>
        <taxon>Zoopagomycota</taxon>
        <taxon>Zoopagomycotina</taxon>
        <taxon>Zoopagomycetes</taxon>
        <taxon>Zoopagales</taxon>
        <taxon>Sigmoideomycetaceae</taxon>
        <taxon>Thamnocephalis</taxon>
    </lineage>
</organism>
<accession>A0A4P9XG27</accession>
<reference evidence="3" key="1">
    <citation type="journal article" date="2018" name="Nat. Microbiol.">
        <title>Leveraging single-cell genomics to expand the fungal tree of life.</title>
        <authorList>
            <person name="Ahrendt S.R."/>
            <person name="Quandt C.A."/>
            <person name="Ciobanu D."/>
            <person name="Clum A."/>
            <person name="Salamov A."/>
            <person name="Andreopoulos B."/>
            <person name="Cheng J.F."/>
            <person name="Woyke T."/>
            <person name="Pelin A."/>
            <person name="Henrissat B."/>
            <person name="Reynolds N.K."/>
            <person name="Benny G.L."/>
            <person name="Smith M.E."/>
            <person name="James T.Y."/>
            <person name="Grigoriev I.V."/>
        </authorList>
    </citation>
    <scope>NUCLEOTIDE SEQUENCE [LARGE SCALE GENOMIC DNA]</scope>
    <source>
        <strain evidence="3">RSA 1356</strain>
    </source>
</reference>
<dbReference type="Proteomes" id="UP000271241">
    <property type="component" value="Unassembled WGS sequence"/>
</dbReference>
<proteinExistence type="predicted"/>
<sequence length="580" mass="63084">MNGFVRAISLAKAVRPKQRGVQIHIENRHSEAVLLEPQLYRQGGVIAEPLRNVLSVDATVSARMTVRSREPDRCAIIAYRIVSREAFVRIKCDADASLDGLPTIWLVVAWELSPVRGHRFALELVEAPPADGLLGALPSQSQLDSRTIVVLLDYLRQGEVPRTPPAFDGEDDVGGMYLPGQALQRHCTLEDGVPFTACATLKDASEAVLHVTLSSKHVDASSGLTSPTLPLEKLFPYSPPLTPSSQSSSSRPKSAASLKGKMTLGEALRHAMPRPDVPTLVDSSAVGRAHKARTAAPKALATAPARYDHQQQQQQQQQHQHASEIFQRRPENKPAFSADSVPRLAQPEPMPRRLTDAPQPVGLRAQTTHRDERVSAAPSKADRMSSRTDISAASSRASASGAKKGRRRELSLTLVNQHPSLSLVGMRAMHPRAVCEPPFKDALAPAVSTVTHVTPDRGARNRGAIFYRILNTSPTELRSAVDATSSAHAYLAIAWDVPAKEPPHMFADILHVEPSLSGRGDFQESQLFDVLSEELRRGSVGRRVRKGYLALGQTRVGCLLRVRTLGKVPFSVEVMFGALS</sequence>